<comment type="caution">
    <text evidence="1">The sequence shown here is derived from an EMBL/GenBank/DDBJ whole genome shotgun (WGS) entry which is preliminary data.</text>
</comment>
<dbReference type="EMBL" id="CM055096">
    <property type="protein sequence ID" value="KAJ7557532.1"/>
    <property type="molecule type" value="Genomic_DNA"/>
</dbReference>
<reference evidence="2" key="1">
    <citation type="journal article" date="2024" name="Proc. Natl. Acad. Sci. U.S.A.">
        <title>Extraordinary preservation of gene collinearity over three hundred million years revealed in homosporous lycophytes.</title>
        <authorList>
            <person name="Li C."/>
            <person name="Wickell D."/>
            <person name="Kuo L.Y."/>
            <person name="Chen X."/>
            <person name="Nie B."/>
            <person name="Liao X."/>
            <person name="Peng D."/>
            <person name="Ji J."/>
            <person name="Jenkins J."/>
            <person name="Williams M."/>
            <person name="Shu S."/>
            <person name="Plott C."/>
            <person name="Barry K."/>
            <person name="Rajasekar S."/>
            <person name="Grimwood J."/>
            <person name="Han X."/>
            <person name="Sun S."/>
            <person name="Hou Z."/>
            <person name="He W."/>
            <person name="Dai G."/>
            <person name="Sun C."/>
            <person name="Schmutz J."/>
            <person name="Leebens-Mack J.H."/>
            <person name="Li F.W."/>
            <person name="Wang L."/>
        </authorList>
    </citation>
    <scope>NUCLEOTIDE SEQUENCE [LARGE SCALE GENOMIC DNA]</scope>
    <source>
        <strain evidence="2">cv. PW_Plant_1</strain>
    </source>
</reference>
<protein>
    <submittedName>
        <fullName evidence="1">Uncharacterized protein</fullName>
    </submittedName>
</protein>
<keyword evidence="2" id="KW-1185">Reference proteome</keyword>
<dbReference type="Proteomes" id="UP001162992">
    <property type="component" value="Chromosome 5"/>
</dbReference>
<name>A0ACC2DTH8_DIPCM</name>
<evidence type="ECO:0000313" key="1">
    <source>
        <dbReference type="EMBL" id="KAJ7557532.1"/>
    </source>
</evidence>
<evidence type="ECO:0000313" key="2">
    <source>
        <dbReference type="Proteomes" id="UP001162992"/>
    </source>
</evidence>
<gene>
    <name evidence="1" type="ORF">O6H91_05G130800</name>
</gene>
<organism evidence="1 2">
    <name type="scientific">Diphasiastrum complanatum</name>
    <name type="common">Issler's clubmoss</name>
    <name type="synonym">Lycopodium complanatum</name>
    <dbReference type="NCBI Taxonomy" id="34168"/>
    <lineage>
        <taxon>Eukaryota</taxon>
        <taxon>Viridiplantae</taxon>
        <taxon>Streptophyta</taxon>
        <taxon>Embryophyta</taxon>
        <taxon>Tracheophyta</taxon>
        <taxon>Lycopodiopsida</taxon>
        <taxon>Lycopodiales</taxon>
        <taxon>Lycopodiaceae</taxon>
        <taxon>Lycopodioideae</taxon>
        <taxon>Diphasiastrum</taxon>
    </lineage>
</organism>
<sequence>MGSEAGAKKTINLNDHYAIKRILDETVSEVILAQGYAENMTLSNIKMGIGVLTCAFALIAQFYPKKFPENKPILIACIILYLVFNSLLQVIIYAKEKNHILFTYPLQGSFSSTGLAISSKLPRHSDLYTLQIASSDPQSIAAHSSVELTKSVTKWFTKDGAFAEGIFWDDVQKLLDEFESEPRKTK</sequence>
<accession>A0ACC2DTH8</accession>
<proteinExistence type="predicted"/>